<dbReference type="Proteomes" id="UP001151752">
    <property type="component" value="Chromosome 5"/>
</dbReference>
<feature type="compositionally biased region" description="Polar residues" evidence="1">
    <location>
        <begin position="32"/>
        <end position="42"/>
    </location>
</feature>
<reference evidence="2" key="2">
    <citation type="journal article" date="2023" name="Int. J. Mol. Sci.">
        <title>De Novo Assembly and Annotation of 11 Diverse Shrub Willow (Salix) Genomes Reveals Novel Gene Organization in Sex-Linked Regions.</title>
        <authorList>
            <person name="Hyden B."/>
            <person name="Feng K."/>
            <person name="Yates T.B."/>
            <person name="Jawdy S."/>
            <person name="Cereghino C."/>
            <person name="Smart L.B."/>
            <person name="Muchero W."/>
        </authorList>
    </citation>
    <scope>NUCLEOTIDE SEQUENCE</scope>
    <source>
        <tissue evidence="2">Shoot tip</tissue>
    </source>
</reference>
<feature type="compositionally biased region" description="Polar residues" evidence="1">
    <location>
        <begin position="145"/>
        <end position="158"/>
    </location>
</feature>
<dbReference type="AlphaFoldDB" id="A0A9Q0SM66"/>
<dbReference type="EMBL" id="JAPFFM010000020">
    <property type="protein sequence ID" value="KAJ6682502.1"/>
    <property type="molecule type" value="Genomic_DNA"/>
</dbReference>
<sequence>MASNCPLFILTSLTKDPSPSKCKQSLLRGSSKGESTELTHNSLVKGQTKTANKFLTSLSFIIAPARAPTPPCPQSLGLCEGFDPVKLTSSDNNNKRGSSDPKPLRHRHSPPQPHVSTTCTSPPLEEETVKEVLSETPIILKPQRRNSPLTTTQTQEPKTLMQSNIQEHQEVSQASEICSNITDTLSAATATTTTTTITEIREDEATSRRRVNRSPAKVHRKRPYNGDRERVLRYPAKTTGQVIRTAAGQPNVGSRGGRSDFGRSPATRTAAIGVGRGRSGTKPGKVTGKAGGRSVERKNKEDSANGSVLRQQPEGNESLENPLVSLECFIFL</sequence>
<accession>A0A9Q0SM66</accession>
<gene>
    <name evidence="2" type="ORF">OIU74_020694</name>
</gene>
<feature type="region of interest" description="Disordered" evidence="1">
    <location>
        <begin position="245"/>
        <end position="317"/>
    </location>
</feature>
<feature type="region of interest" description="Disordered" evidence="1">
    <location>
        <begin position="202"/>
        <end position="223"/>
    </location>
</feature>
<feature type="compositionally biased region" description="Basic residues" evidence="1">
    <location>
        <begin position="208"/>
        <end position="223"/>
    </location>
</feature>
<dbReference type="PANTHER" id="PTHR33871:SF20">
    <property type="entry name" value="CALMODULIN-BINDING DOMAIN-CONTAINING PROTEIN"/>
    <property type="match status" value="1"/>
</dbReference>
<reference evidence="2" key="1">
    <citation type="submission" date="2022-11" db="EMBL/GenBank/DDBJ databases">
        <authorList>
            <person name="Hyden B.L."/>
            <person name="Feng K."/>
            <person name="Yates T."/>
            <person name="Jawdy S."/>
            <person name="Smart L.B."/>
            <person name="Muchero W."/>
        </authorList>
    </citation>
    <scope>NUCLEOTIDE SEQUENCE</scope>
    <source>
        <tissue evidence="2">Shoot tip</tissue>
    </source>
</reference>
<evidence type="ECO:0000256" key="1">
    <source>
        <dbReference type="SAM" id="MobiDB-lite"/>
    </source>
</evidence>
<proteinExistence type="predicted"/>
<feature type="compositionally biased region" description="Polar residues" evidence="1">
    <location>
        <begin position="304"/>
        <end position="317"/>
    </location>
</feature>
<protein>
    <submittedName>
        <fullName evidence="2">Uncharacterized protein</fullName>
    </submittedName>
</protein>
<evidence type="ECO:0000313" key="3">
    <source>
        <dbReference type="Proteomes" id="UP001151752"/>
    </source>
</evidence>
<evidence type="ECO:0000313" key="2">
    <source>
        <dbReference type="EMBL" id="KAJ6682502.1"/>
    </source>
</evidence>
<organism evidence="2 3">
    <name type="scientific">Salix koriyanagi</name>
    <dbReference type="NCBI Taxonomy" id="2511006"/>
    <lineage>
        <taxon>Eukaryota</taxon>
        <taxon>Viridiplantae</taxon>
        <taxon>Streptophyta</taxon>
        <taxon>Embryophyta</taxon>
        <taxon>Tracheophyta</taxon>
        <taxon>Spermatophyta</taxon>
        <taxon>Magnoliopsida</taxon>
        <taxon>eudicotyledons</taxon>
        <taxon>Gunneridae</taxon>
        <taxon>Pentapetalae</taxon>
        <taxon>rosids</taxon>
        <taxon>fabids</taxon>
        <taxon>Malpighiales</taxon>
        <taxon>Salicaceae</taxon>
        <taxon>Saliceae</taxon>
        <taxon>Salix</taxon>
    </lineage>
</organism>
<feature type="compositionally biased region" description="Basic and acidic residues" evidence="1">
    <location>
        <begin position="294"/>
        <end position="303"/>
    </location>
</feature>
<keyword evidence="3" id="KW-1185">Reference proteome</keyword>
<comment type="caution">
    <text evidence="2">The sequence shown here is derived from an EMBL/GenBank/DDBJ whole genome shotgun (WGS) entry which is preliminary data.</text>
</comment>
<dbReference type="PANTHER" id="PTHR33871">
    <property type="entry name" value="OS05G0503100 PROTEIN-RELATED"/>
    <property type="match status" value="1"/>
</dbReference>
<feature type="region of interest" description="Disordered" evidence="1">
    <location>
        <begin position="83"/>
        <end position="158"/>
    </location>
</feature>
<feature type="region of interest" description="Disordered" evidence="1">
    <location>
        <begin position="17"/>
        <end position="42"/>
    </location>
</feature>
<name>A0A9Q0SM66_9ROSI</name>
<feature type="compositionally biased region" description="Basic and acidic residues" evidence="1">
    <location>
        <begin position="93"/>
        <end position="103"/>
    </location>
</feature>